<evidence type="ECO:0000313" key="2">
    <source>
        <dbReference type="Proteomes" id="UP000176317"/>
    </source>
</evidence>
<reference evidence="1 2" key="1">
    <citation type="journal article" date="2016" name="Nat. Commun.">
        <title>Thousands of microbial genomes shed light on interconnected biogeochemical processes in an aquifer system.</title>
        <authorList>
            <person name="Anantharaman K."/>
            <person name="Brown C.T."/>
            <person name="Hug L.A."/>
            <person name="Sharon I."/>
            <person name="Castelle C.J."/>
            <person name="Probst A.J."/>
            <person name="Thomas B.C."/>
            <person name="Singh A."/>
            <person name="Wilkins M.J."/>
            <person name="Karaoz U."/>
            <person name="Brodie E.L."/>
            <person name="Williams K.H."/>
            <person name="Hubbard S.S."/>
            <person name="Banfield J.F."/>
        </authorList>
    </citation>
    <scope>NUCLEOTIDE SEQUENCE [LARGE SCALE GENOMIC DNA]</scope>
</reference>
<name>A0A1F5G0Y5_9BACT</name>
<evidence type="ECO:0000313" key="1">
    <source>
        <dbReference type="EMBL" id="OGD85509.1"/>
    </source>
</evidence>
<proteinExistence type="predicted"/>
<gene>
    <name evidence="1" type="ORF">A2164_00370</name>
</gene>
<dbReference type="EMBL" id="MFAT01000066">
    <property type="protein sequence ID" value="OGD85509.1"/>
    <property type="molecule type" value="Genomic_DNA"/>
</dbReference>
<dbReference type="AlphaFoldDB" id="A0A1F5G0Y5"/>
<organism evidence="1 2">
    <name type="scientific">Candidatus Curtissbacteria bacterium RBG_13_35_7</name>
    <dbReference type="NCBI Taxonomy" id="1797705"/>
    <lineage>
        <taxon>Bacteria</taxon>
        <taxon>Candidatus Curtissiibacteriota</taxon>
    </lineage>
</organism>
<protein>
    <submittedName>
        <fullName evidence="1">Uncharacterized protein</fullName>
    </submittedName>
</protein>
<sequence length="80" mass="9629">MYPEYSIRWDKEKEQWVYQWTIRHHAKWDPERPLSESPTAYGYMLKHFGLDNLPEPLPIEKGCKMSPADLQQVNKTPQLR</sequence>
<dbReference type="Proteomes" id="UP000176317">
    <property type="component" value="Unassembled WGS sequence"/>
</dbReference>
<comment type="caution">
    <text evidence="1">The sequence shown here is derived from an EMBL/GenBank/DDBJ whole genome shotgun (WGS) entry which is preliminary data.</text>
</comment>
<accession>A0A1F5G0Y5</accession>